<keyword evidence="1" id="KW-0732">Signal</keyword>
<feature type="chain" id="PRO_5043941248" evidence="1">
    <location>
        <begin position="23"/>
        <end position="157"/>
    </location>
</feature>
<evidence type="ECO:0000313" key="2">
    <source>
        <dbReference type="EMBL" id="XBG59972.1"/>
    </source>
</evidence>
<feature type="signal peptide" evidence="1">
    <location>
        <begin position="1"/>
        <end position="22"/>
    </location>
</feature>
<name>A0AAU7BNR7_9FLAO</name>
<accession>A0AAU7BNR7</accession>
<sequence length="157" mass="17886">MKNIIKTVTLALAFLVTTIGFSQDNKANNIDNSNIALQGYSPVSYLDLGIAQKGLKQYKSEYKKIAYYFTSAEQKATFEKNPERYVPQYGGFCAFGVYAGAKFRPDPNKFIVKDDEYFLYLYNLELDAQQLWLGENNHAKLVSVANKNWSKLSKTHN</sequence>
<dbReference type="NCBIfam" id="NF041384">
    <property type="entry name" value="YHS_seleno_dom"/>
    <property type="match status" value="1"/>
</dbReference>
<organism evidence="2">
    <name type="scientific">Pontimicrobium sp. SW4</name>
    <dbReference type="NCBI Taxonomy" id="3153519"/>
    <lineage>
        <taxon>Bacteria</taxon>
        <taxon>Pseudomonadati</taxon>
        <taxon>Bacteroidota</taxon>
        <taxon>Flavobacteriia</taxon>
        <taxon>Flavobacteriales</taxon>
        <taxon>Flavobacteriaceae</taxon>
        <taxon>Pontimicrobium</taxon>
    </lineage>
</organism>
<evidence type="ECO:0000256" key="1">
    <source>
        <dbReference type="SAM" id="SignalP"/>
    </source>
</evidence>
<gene>
    <name evidence="2" type="ORF">ABGB03_08860</name>
</gene>
<proteinExistence type="predicted"/>
<reference evidence="2" key="1">
    <citation type="submission" date="2024-05" db="EMBL/GenBank/DDBJ databases">
        <title>Pontimicrobium maritimus sp. nov., isolated form sea water.</title>
        <authorList>
            <person name="Muhammad N."/>
            <person name="Vuong T.Q."/>
            <person name="Han H.L."/>
            <person name="Kim S.-G."/>
        </authorList>
    </citation>
    <scope>NUCLEOTIDE SEQUENCE</scope>
    <source>
        <strain evidence="2">SW4</strain>
    </source>
</reference>
<dbReference type="EMBL" id="CP157199">
    <property type="protein sequence ID" value="XBG59972.1"/>
    <property type="molecule type" value="Genomic_DNA"/>
</dbReference>
<protein>
    <submittedName>
        <fullName evidence="2">YHS domain-containing (Seleno)protein</fullName>
    </submittedName>
</protein>
<dbReference type="RefSeq" id="WP_347922010.1">
    <property type="nucleotide sequence ID" value="NZ_CP157199.1"/>
</dbReference>
<dbReference type="AlphaFoldDB" id="A0AAU7BNR7"/>